<proteinExistence type="predicted"/>
<keyword evidence="2" id="KW-1185">Reference proteome</keyword>
<sequence>MKWFKRILITLAVLLVIAGASPFFITLNAYIPQIEKEASTRLQEPVSIKSIRFAALPLPHVTIDGIAVGTTDDIKLGKVQVTPALFSLLQSTKVIKSIEIDSLALSQKGIDKIAALAKSDTGKLPEQPPQARVESIRLNKALVSFGKANFGPFDARVSLDSKGEAEDASITTQDGKFKAIIKSDNSKYLIDASAKSWTLPVGPALVFDELIIKGVATRHDANLGEVSARLYGGTAIGKMAISWQNGLHLDGNLDIKQVETQKIASMLSPGTHVSGKLSAKPVFSASAASADQLMNVLRLATLFNVQNGALHGVDIQKAATSLNKQGKASGETRFDQLSGHLLMEHGGYRFSQLRIASGALAVDGEVNVSSKKALSGRVNAQVKALGTSTTVPLNVSGTVDAPLLYPTGGTMAGAAVGTAIMGPGVGTSVGVKVGNWVEGLFGKEEKKPKK</sequence>
<dbReference type="EMBL" id="AP019536">
    <property type="protein sequence ID" value="BBI98846.1"/>
    <property type="molecule type" value="Genomic_DNA"/>
</dbReference>
<evidence type="ECO:0008006" key="3">
    <source>
        <dbReference type="Google" id="ProtNLM"/>
    </source>
</evidence>
<dbReference type="RefSeq" id="WP_212786457.1">
    <property type="nucleotide sequence ID" value="NZ_AP019536.1"/>
</dbReference>
<dbReference type="GO" id="GO:0005886">
    <property type="term" value="C:plasma membrane"/>
    <property type="evidence" value="ECO:0007669"/>
    <property type="project" value="TreeGrafter"/>
</dbReference>
<protein>
    <recommendedName>
        <fullName evidence="3">AsmA-like C-terminal domain-containing protein</fullName>
    </recommendedName>
</protein>
<dbReference type="GO" id="GO:0090313">
    <property type="term" value="P:regulation of protein targeting to membrane"/>
    <property type="evidence" value="ECO:0007669"/>
    <property type="project" value="TreeGrafter"/>
</dbReference>
<dbReference type="PANTHER" id="PTHR30441:SF8">
    <property type="entry name" value="DUF748 DOMAIN-CONTAINING PROTEIN"/>
    <property type="match status" value="1"/>
</dbReference>
<dbReference type="PANTHER" id="PTHR30441">
    <property type="entry name" value="DUF748 DOMAIN-CONTAINING PROTEIN"/>
    <property type="match status" value="1"/>
</dbReference>
<evidence type="ECO:0000313" key="2">
    <source>
        <dbReference type="Proteomes" id="UP001319121"/>
    </source>
</evidence>
<reference evidence="1 2" key="1">
    <citation type="submission" date="2019-03" db="EMBL/GenBank/DDBJ databases">
        <title>Complete genome sequence of Ferrigenium kumadai strain An22, a microaerophilic iron-oxidizing bacterium isolated from a paddy field soil.</title>
        <authorList>
            <person name="Watanabe T."/>
            <person name="Asakawa S."/>
        </authorList>
    </citation>
    <scope>NUCLEOTIDE SEQUENCE [LARGE SCALE GENOMIC DNA]</scope>
    <source>
        <strain evidence="1 2">An22</strain>
    </source>
</reference>
<organism evidence="1 2">
    <name type="scientific">Ferrigenium kumadai</name>
    <dbReference type="NCBI Taxonomy" id="1682490"/>
    <lineage>
        <taxon>Bacteria</taxon>
        <taxon>Pseudomonadati</taxon>
        <taxon>Pseudomonadota</taxon>
        <taxon>Betaproteobacteria</taxon>
        <taxon>Nitrosomonadales</taxon>
        <taxon>Gallionellaceae</taxon>
        <taxon>Ferrigenium</taxon>
    </lineage>
</organism>
<dbReference type="InterPro" id="IPR052894">
    <property type="entry name" value="AsmA-related"/>
</dbReference>
<name>A0AAN1SYD9_9PROT</name>
<dbReference type="AlphaFoldDB" id="A0AAN1SYD9"/>
<dbReference type="Proteomes" id="UP001319121">
    <property type="component" value="Chromosome"/>
</dbReference>
<dbReference type="KEGG" id="fku:FGKAn22_05390"/>
<gene>
    <name evidence="1" type="ORF">FGKAn22_05390</name>
</gene>
<evidence type="ECO:0000313" key="1">
    <source>
        <dbReference type="EMBL" id="BBI98846.1"/>
    </source>
</evidence>
<accession>A0AAN1SYD9</accession>